<feature type="region of interest" description="Disordered" evidence="1">
    <location>
        <begin position="1"/>
        <end position="28"/>
    </location>
</feature>
<dbReference type="Proteomes" id="UP000807025">
    <property type="component" value="Unassembled WGS sequence"/>
</dbReference>
<organism evidence="2 3">
    <name type="scientific">Pleurotus eryngii</name>
    <name type="common">Boletus of the steppes</name>
    <dbReference type="NCBI Taxonomy" id="5323"/>
    <lineage>
        <taxon>Eukaryota</taxon>
        <taxon>Fungi</taxon>
        <taxon>Dikarya</taxon>
        <taxon>Basidiomycota</taxon>
        <taxon>Agaricomycotina</taxon>
        <taxon>Agaricomycetes</taxon>
        <taxon>Agaricomycetidae</taxon>
        <taxon>Agaricales</taxon>
        <taxon>Pleurotineae</taxon>
        <taxon>Pleurotaceae</taxon>
        <taxon>Pleurotus</taxon>
    </lineage>
</organism>
<protein>
    <submittedName>
        <fullName evidence="2">Uncharacterized protein</fullName>
    </submittedName>
</protein>
<proteinExistence type="predicted"/>
<evidence type="ECO:0000256" key="1">
    <source>
        <dbReference type="SAM" id="MobiDB-lite"/>
    </source>
</evidence>
<evidence type="ECO:0000313" key="2">
    <source>
        <dbReference type="EMBL" id="KAF9494679.1"/>
    </source>
</evidence>
<keyword evidence="3" id="KW-1185">Reference proteome</keyword>
<dbReference type="AlphaFoldDB" id="A0A9P6DF01"/>
<sequence>MIQYSTSNAVSTPNHEQTNQSASCPRILQRRPSTTTDRLCLRVAREYCRRCGRLDSICDEDDISASK</sequence>
<reference evidence="2" key="1">
    <citation type="submission" date="2020-11" db="EMBL/GenBank/DDBJ databases">
        <authorList>
            <consortium name="DOE Joint Genome Institute"/>
            <person name="Ahrendt S."/>
            <person name="Riley R."/>
            <person name="Andreopoulos W."/>
            <person name="Labutti K."/>
            <person name="Pangilinan J."/>
            <person name="Ruiz-Duenas F.J."/>
            <person name="Barrasa J.M."/>
            <person name="Sanchez-Garcia M."/>
            <person name="Camarero S."/>
            <person name="Miyauchi S."/>
            <person name="Serrano A."/>
            <person name="Linde D."/>
            <person name="Babiker R."/>
            <person name="Drula E."/>
            <person name="Ayuso-Fernandez I."/>
            <person name="Pacheco R."/>
            <person name="Padilla G."/>
            <person name="Ferreira P."/>
            <person name="Barriuso J."/>
            <person name="Kellner H."/>
            <person name="Castanera R."/>
            <person name="Alfaro M."/>
            <person name="Ramirez L."/>
            <person name="Pisabarro A.G."/>
            <person name="Kuo A."/>
            <person name="Tritt A."/>
            <person name="Lipzen A."/>
            <person name="He G."/>
            <person name="Yan M."/>
            <person name="Ng V."/>
            <person name="Cullen D."/>
            <person name="Martin F."/>
            <person name="Rosso M.-N."/>
            <person name="Henrissat B."/>
            <person name="Hibbett D."/>
            <person name="Martinez A.T."/>
            <person name="Grigoriev I.V."/>
        </authorList>
    </citation>
    <scope>NUCLEOTIDE SEQUENCE</scope>
    <source>
        <strain evidence="2">ATCC 90797</strain>
    </source>
</reference>
<comment type="caution">
    <text evidence="2">The sequence shown here is derived from an EMBL/GenBank/DDBJ whole genome shotgun (WGS) entry which is preliminary data.</text>
</comment>
<gene>
    <name evidence="2" type="ORF">BDN71DRAFT_1448712</name>
</gene>
<accession>A0A9P6DF01</accession>
<evidence type="ECO:0000313" key="3">
    <source>
        <dbReference type="Proteomes" id="UP000807025"/>
    </source>
</evidence>
<name>A0A9P6DF01_PLEER</name>
<dbReference type="EMBL" id="MU154570">
    <property type="protein sequence ID" value="KAF9494679.1"/>
    <property type="molecule type" value="Genomic_DNA"/>
</dbReference>
<feature type="compositionally biased region" description="Polar residues" evidence="1">
    <location>
        <begin position="1"/>
        <end position="23"/>
    </location>
</feature>